<dbReference type="RefSeq" id="WP_226754357.1">
    <property type="nucleotide sequence ID" value="NZ_JAJATW010000011.1"/>
</dbReference>
<proteinExistence type="predicted"/>
<dbReference type="InterPro" id="IPR021136">
    <property type="entry name" value="Flagellar_hook_control-like_C"/>
</dbReference>
<keyword evidence="3" id="KW-0969">Cilium</keyword>
<dbReference type="EMBL" id="JAJATW010000011">
    <property type="protein sequence ID" value="MCB5161992.1"/>
    <property type="molecule type" value="Genomic_DNA"/>
</dbReference>
<evidence type="ECO:0000256" key="1">
    <source>
        <dbReference type="SAM" id="MobiDB-lite"/>
    </source>
</evidence>
<sequence>MISNTPPKNSPILNNNTAKSTPSSPLNQTGLVAKLSSEISQISRLNTTTLHHSEPLQFQGKPAQLLHASNAQGAFSLLNTGKPVDIHNAKPSQLSPLPLASRVVSLTVTSTAPPSAQGTQTVTVTDGQTSFPIISQTLLKKGDSIRVFVDSDHKMQVLPSALEGKPSSISLDALKQSLPRQLSFTDMSQLVKQLQTLSGSMSSLSPQAQTALKQLVQYLPNIANLTQSPEAMKSAIQSSGLFSESILANDNKTQLPADLKLNLTRLKDTFESNVAAQTNKIATEQIASAVERITTNQLRHFSDVNGTQSPTYPLHIELPITEEQNVYFIQMEIDQDASTEEQDKHDRRWLVKLKFDFEETGRFDARTSIQNNQVGALFAAENSDTVQRLQQQLPTLKKQLEEQDIEVNRLDAFQAKITEEAKKAPSLSSLIDVRT</sequence>
<accession>A0A9X1IMG7</accession>
<protein>
    <submittedName>
        <fullName evidence="3">Flagellar hook-length control protein FliK</fullName>
    </submittedName>
</protein>
<reference evidence="3" key="1">
    <citation type="submission" date="2021-10" db="EMBL/GenBank/DDBJ databases">
        <title>Marinomonas pontica sp. nov., isolated from the Black Sea.</title>
        <authorList>
            <person name="Zhao L.-H."/>
            <person name="Xue J.-H."/>
        </authorList>
    </citation>
    <scope>NUCLEOTIDE SEQUENCE</scope>
    <source>
        <strain evidence="3">E8</strain>
    </source>
</reference>
<feature type="domain" description="Flagellar hook-length control protein-like C-terminal" evidence="2">
    <location>
        <begin position="340"/>
        <end position="412"/>
    </location>
</feature>
<dbReference type="Proteomes" id="UP001139095">
    <property type="component" value="Unassembled WGS sequence"/>
</dbReference>
<organism evidence="3 4">
    <name type="scientific">Marinomonas algarum</name>
    <dbReference type="NCBI Taxonomy" id="2883105"/>
    <lineage>
        <taxon>Bacteria</taxon>
        <taxon>Pseudomonadati</taxon>
        <taxon>Pseudomonadota</taxon>
        <taxon>Gammaproteobacteria</taxon>
        <taxon>Oceanospirillales</taxon>
        <taxon>Oceanospirillaceae</taxon>
        <taxon>Marinomonas</taxon>
    </lineage>
</organism>
<dbReference type="AlphaFoldDB" id="A0A9X1IMG7"/>
<dbReference type="InterPro" id="IPR038610">
    <property type="entry name" value="FliK-like_C_sf"/>
</dbReference>
<name>A0A9X1IMG7_9GAMM</name>
<keyword evidence="3" id="KW-0966">Cell projection</keyword>
<dbReference type="Gene3D" id="3.30.750.140">
    <property type="match status" value="1"/>
</dbReference>
<dbReference type="Pfam" id="PF02120">
    <property type="entry name" value="Flg_hook"/>
    <property type="match status" value="1"/>
</dbReference>
<evidence type="ECO:0000313" key="4">
    <source>
        <dbReference type="Proteomes" id="UP001139095"/>
    </source>
</evidence>
<keyword evidence="4" id="KW-1185">Reference proteome</keyword>
<comment type="caution">
    <text evidence="3">The sequence shown here is derived from an EMBL/GenBank/DDBJ whole genome shotgun (WGS) entry which is preliminary data.</text>
</comment>
<keyword evidence="3" id="KW-0282">Flagellum</keyword>
<evidence type="ECO:0000313" key="3">
    <source>
        <dbReference type="EMBL" id="MCB5161992.1"/>
    </source>
</evidence>
<feature type="region of interest" description="Disordered" evidence="1">
    <location>
        <begin position="1"/>
        <end position="27"/>
    </location>
</feature>
<evidence type="ECO:0000259" key="2">
    <source>
        <dbReference type="Pfam" id="PF02120"/>
    </source>
</evidence>
<gene>
    <name evidence="3" type="ORF">LG368_08760</name>
</gene>